<dbReference type="AlphaFoldDB" id="A0AAP0IUP9"/>
<dbReference type="EMBL" id="JBBNAF010000008">
    <property type="protein sequence ID" value="KAK9122089.1"/>
    <property type="molecule type" value="Genomic_DNA"/>
</dbReference>
<comment type="caution">
    <text evidence="1">The sequence shown here is derived from an EMBL/GenBank/DDBJ whole genome shotgun (WGS) entry which is preliminary data.</text>
</comment>
<gene>
    <name evidence="1" type="ORF">Syun_019706</name>
</gene>
<organism evidence="1 2">
    <name type="scientific">Stephania yunnanensis</name>
    <dbReference type="NCBI Taxonomy" id="152371"/>
    <lineage>
        <taxon>Eukaryota</taxon>
        <taxon>Viridiplantae</taxon>
        <taxon>Streptophyta</taxon>
        <taxon>Embryophyta</taxon>
        <taxon>Tracheophyta</taxon>
        <taxon>Spermatophyta</taxon>
        <taxon>Magnoliopsida</taxon>
        <taxon>Ranunculales</taxon>
        <taxon>Menispermaceae</taxon>
        <taxon>Menispermoideae</taxon>
        <taxon>Cissampelideae</taxon>
        <taxon>Stephania</taxon>
    </lineage>
</organism>
<evidence type="ECO:0000313" key="1">
    <source>
        <dbReference type="EMBL" id="KAK9122089.1"/>
    </source>
</evidence>
<evidence type="ECO:0000313" key="2">
    <source>
        <dbReference type="Proteomes" id="UP001420932"/>
    </source>
</evidence>
<reference evidence="1 2" key="1">
    <citation type="submission" date="2024-01" db="EMBL/GenBank/DDBJ databases">
        <title>Genome assemblies of Stephania.</title>
        <authorList>
            <person name="Yang L."/>
        </authorList>
    </citation>
    <scope>NUCLEOTIDE SEQUENCE [LARGE SCALE GENOMIC DNA]</scope>
    <source>
        <strain evidence="1">YNDBR</strain>
        <tissue evidence="1">Leaf</tissue>
    </source>
</reference>
<protein>
    <submittedName>
        <fullName evidence="1">Uncharacterized protein</fullName>
    </submittedName>
</protein>
<name>A0AAP0IUP9_9MAGN</name>
<accession>A0AAP0IUP9</accession>
<dbReference type="Proteomes" id="UP001420932">
    <property type="component" value="Unassembled WGS sequence"/>
</dbReference>
<sequence>MVRHDACQEDKQNKIQTEMQEVLNSHRQSVEEFEVVDVPTSYATAKMVIVVKQCTHKETSLKELCCCETGTSHLLALLEAKSL</sequence>
<keyword evidence="2" id="KW-1185">Reference proteome</keyword>
<proteinExistence type="predicted"/>